<evidence type="ECO:0000313" key="3">
    <source>
        <dbReference type="EMBL" id="CAF3703208.1"/>
    </source>
</evidence>
<gene>
    <name evidence="2" type="ORF">GPM918_LOCUS18342</name>
    <name evidence="1" type="ORF">OVA965_LOCUS10892</name>
    <name evidence="4" type="ORF">SRO942_LOCUS18339</name>
    <name evidence="3" type="ORF">TMI583_LOCUS10888</name>
</gene>
<evidence type="ECO:0000313" key="5">
    <source>
        <dbReference type="Proteomes" id="UP000663829"/>
    </source>
</evidence>
<dbReference type="EMBL" id="CAJOBA010004110">
    <property type="protein sequence ID" value="CAF3703208.1"/>
    <property type="molecule type" value="Genomic_DNA"/>
</dbReference>
<evidence type="ECO:0000313" key="4">
    <source>
        <dbReference type="EMBL" id="CAF3858118.1"/>
    </source>
</evidence>
<keyword evidence="5" id="KW-1185">Reference proteome</keyword>
<organism evidence="2 5">
    <name type="scientific">Didymodactylos carnosus</name>
    <dbReference type="NCBI Taxonomy" id="1234261"/>
    <lineage>
        <taxon>Eukaryota</taxon>
        <taxon>Metazoa</taxon>
        <taxon>Spiralia</taxon>
        <taxon>Gnathifera</taxon>
        <taxon>Rotifera</taxon>
        <taxon>Eurotatoria</taxon>
        <taxon>Bdelloidea</taxon>
        <taxon>Philodinida</taxon>
        <taxon>Philodinidae</taxon>
        <taxon>Didymodactylos</taxon>
    </lineage>
</organism>
<dbReference type="EMBL" id="CAJOBC010005280">
    <property type="protein sequence ID" value="CAF3858118.1"/>
    <property type="molecule type" value="Genomic_DNA"/>
</dbReference>
<accession>A0A814NIS3</accession>
<dbReference type="Proteomes" id="UP000677228">
    <property type="component" value="Unassembled WGS sequence"/>
</dbReference>
<evidence type="ECO:0000313" key="2">
    <source>
        <dbReference type="EMBL" id="CAF1092692.1"/>
    </source>
</evidence>
<dbReference type="Proteomes" id="UP000663829">
    <property type="component" value="Unassembled WGS sequence"/>
</dbReference>
<protein>
    <submittedName>
        <fullName evidence="2">Uncharacterized protein</fullName>
    </submittedName>
</protein>
<dbReference type="EMBL" id="CAJNOQ010005280">
    <property type="protein sequence ID" value="CAF1092692.1"/>
    <property type="molecule type" value="Genomic_DNA"/>
</dbReference>
<evidence type="ECO:0000313" key="1">
    <source>
        <dbReference type="EMBL" id="CAF0926146.1"/>
    </source>
</evidence>
<sequence>MAQGNNITDPDYMIAFYDFHDNYAQLDQLFTNHYIRFRQQNDCLQFVYQHNQLDKIALFLPGNIADDIIRYTGHLQYVSYYIYCANKQLLNNLQQLYRSQTIYKVFSEERLRIQLRLVYALFCLEKEEIHRHQDDDELGDLSLLSAIENYSAAREDLTTHMTVQMGQQPVEFL</sequence>
<dbReference type="Proteomes" id="UP000681722">
    <property type="component" value="Unassembled WGS sequence"/>
</dbReference>
<dbReference type="EMBL" id="CAJNOK010004108">
    <property type="protein sequence ID" value="CAF0926146.1"/>
    <property type="molecule type" value="Genomic_DNA"/>
</dbReference>
<name>A0A814NIS3_9BILA</name>
<dbReference type="Proteomes" id="UP000682733">
    <property type="component" value="Unassembled WGS sequence"/>
</dbReference>
<dbReference type="AlphaFoldDB" id="A0A814NIS3"/>
<reference evidence="2" key="1">
    <citation type="submission" date="2021-02" db="EMBL/GenBank/DDBJ databases">
        <authorList>
            <person name="Nowell W R."/>
        </authorList>
    </citation>
    <scope>NUCLEOTIDE SEQUENCE</scope>
</reference>
<comment type="caution">
    <text evidence="2">The sequence shown here is derived from an EMBL/GenBank/DDBJ whole genome shotgun (WGS) entry which is preliminary data.</text>
</comment>
<proteinExistence type="predicted"/>